<dbReference type="EMBL" id="OE179473">
    <property type="protein sequence ID" value="CAD7568904.1"/>
    <property type="molecule type" value="Genomic_DNA"/>
</dbReference>
<comment type="cofactor">
    <cofactor evidence="1">
        <name>Fe(2+)</name>
        <dbReference type="ChEBI" id="CHEBI:29033"/>
    </cofactor>
</comment>
<evidence type="ECO:0000256" key="5">
    <source>
        <dbReference type="ARBA" id="ARBA00022833"/>
    </source>
</evidence>
<sequence>MKNKSAVNSVQRALSPQVNLSTKFWSPRKVAVLPSYSGCGLNHFHVASVYVYVLHSRQRKRDLRRLAHILERLVGLSTHWIRETKYFYKLYNGGSIDIEEVERELHSSSSGGEENTPTWSEVENAFKSIKRVHPTEMRTSISPSSAVELNTTSALANFATEAVFTISLRIRLKNLTLLISLNKHGTYESGFCSDQKGVRAVTLKGQKAYRTIMGSGKENTTVKAFCSVAEAVINMVFDKPKLLNLGGDLAKSLDEFQEEVLEYFEETETGTKYSGVQIARPKNLLGRDAVLLDSTLTTIKPEKETVNGILKQCLGEPFEIFYPQLRVLAMPCEFGDQEDKLLRAQIILVVKSKHSGNDISCEDHNRGRSFGDDMGELEGLKEHLDVPKMDILPRVSVLRSPSSIYLIPMAQRGGKHYTSFLGCGHFGCTLAQVLGCAGVRKKLAHLAHACAYSLLAQACIQSDCSLRLTGQPAGLARSFLPIVCFRVCPALIGKRESAFPSQVLAHELSIVSNADILVDVMKKGNRRSFLATQVMDHIGELRRAVKAFQQVLYVEPGFSRANEVHLRLGLMFKVNNDWESALKHLQLSLIDTSPCSVTNLEKRVSLAHDVKREEVKSFGSSFSSTTVHEAIWLVNVLVVLSSTAEDGEIEVRISVGWWSSSKEISSSILPGSTTLLLATVFKLFTSSEGVRFHIAHLFEVQGKYKTAKENYEQLLREKELPTHLKADICRQLGWMYHCVESLGEKIQRETVAIHCLLKSIDADPKSGQSLYLLGRCYASIGKVHDAFIAYRNSVEKSEGNADTWCSIGVLYQQQNQPMDALQAYICAVQLDKSHVAAWTNLGILYESCNQPRDAYACYVNATRGHSSSLGGAVSPNSSSSNFSQHCRVAGGMHPNLGHRIKYLQSHIVNAPMPSITSKRRQLPPIEEAWNLPISAEMSSRAVQQQGPSMVQQRSGTTPSYQKVYGGPPLQYHNGINSHQPQGPPPPYPVQASNPTKRFKKGTAGHMKQLNARFMGNKEMNIAMWERTILKRTSAEDLYKCVESLVNAILMLPHGNADVEQRFSQNQAGNMTCLSATHGEVMEGGNIVGISPHRQIPLFYLNQQQMHTLQFLQQNITNLTPQQRGVMEQLQHQFRLMQQHQQQLRQQRATGVVRQSPQYLAYQQQRPVIKTYSMTQNMQGTVTPQTGFVDSGVGYPAATGSAQQSPGMPYKSATSEQQLYQQRQYQFTPTSTQSKGVCEVSLTDISMNKLVSVCKSRVRSLASLVRQSLRHSLARFTSRSSWIALVERVRFGAGEVSSRPSSSLMSFGSAESLSDDWWDLSVFVYWQGWVMFRVWCIVFILDAQFCDELHENPCAVSPHIVAPVSALRQETLGYQQQTSSPPYQHTSGYPPSSPNAKDLAVSEQELTALLSQKDLTTSFAENLLKHFETGSEESNSLLEESLTGNTLSSGPFSPSNMEHSLAVTKSNKSNITKETSDVKPTEDEENVKSSDSGSSSSPVSTESLAHKAILPSGDSAGYSKSFSVSSVIVKPQKEAVAKSEISVVPRRNHNTFVVKDDITKAEVIWAMNTSNVTDNEVCSLLSLGTCGLHVVHGFLRTGVEFVDWEIISLLRHTYYLFIDSPARRSLFTQLTGCASFSLKFCGVRCSEMDYMRGARKRYQEYLEMEKQERSEEYKKAEKRKLDIQVKESEGKRKKLIMATEEKREAIEVELQELKKKQMEVTSIREIPSAVDIDVETIKEEAPEEIKDTIPLMDLTVESPVMEIAELCEPSPEIEYNIDMDAKMVLDSCKGHGINGVSNCSILSDRAPPPQPPEAPQQRLTREQLLPPTPSVYLENKKDAFSPQLQEFCLKHPIAVVRGLAAALKLDLGLFSTKTLVEANPDHSVEVRTQMQQTSDENWDPQQGRKVWACISHRSHTTIAKTQAAGIHSSNLSDSDSKDSTGNFVRRKIKGGTGAILSVNKPGPKMLKFGTNVDLSDERKWRPQLQELMKLPAFARVVSAGNMLSHVGHVILGMNTVQLYMKVPGSRTPGHQENNNFCSININIGPGDCEWFAVPDAYWGVVYNLCERNNINYLHGSWWPSLEDLYDENIPVYRFNQRPGDLVWVNAGCVHWVQAVGWCNNIAWNVGPLTARQYQLAIERYEWNKLQSFKSIVPMVHLSWNLARNIKVSDPKLFELIKNCLLRTIRQCALILEFVKSKGVEVRFHGRGKNEASHYCGQCEIEVFNVLFIREQEKRHVVHCMDCARKQAPGLEGFVCLEEYRMSELIEVFDHFVLQPVVSCFDFRFHY</sequence>
<keyword evidence="4" id="KW-0479">Metal-binding</keyword>
<proteinExistence type="inferred from homology"/>
<gene>
    <name evidence="16" type="ORF">TCMB3V08_LOCUS1656</name>
</gene>
<evidence type="ECO:0000256" key="2">
    <source>
        <dbReference type="ARBA" id="ARBA00004123"/>
    </source>
</evidence>
<dbReference type="InterPro" id="IPR048562">
    <property type="entry name" value="KDM6A_B-like_C-hel"/>
</dbReference>
<dbReference type="SUPFAM" id="SSF51197">
    <property type="entry name" value="Clavaminate synthase-like"/>
    <property type="match status" value="1"/>
</dbReference>
<dbReference type="InterPro" id="IPR048560">
    <property type="entry name" value="KDM6A_B-like_GATAL"/>
</dbReference>
<evidence type="ECO:0000256" key="11">
    <source>
        <dbReference type="ARBA" id="ARBA00034483"/>
    </source>
</evidence>
<dbReference type="PANTHER" id="PTHR14017:SF1">
    <property type="entry name" value="LD02225P"/>
    <property type="match status" value="1"/>
</dbReference>
<dbReference type="FunFam" id="1.20.58.1370:FF:000001">
    <property type="entry name" value="lysine-specific demethylase 6A isoform X2"/>
    <property type="match status" value="1"/>
</dbReference>
<dbReference type="InterPro" id="IPR019734">
    <property type="entry name" value="TPR_rpt"/>
</dbReference>
<dbReference type="Gene3D" id="2.10.110.20">
    <property type="match status" value="1"/>
</dbReference>
<dbReference type="GO" id="GO:0031490">
    <property type="term" value="F:chromatin DNA binding"/>
    <property type="evidence" value="ECO:0007669"/>
    <property type="project" value="TreeGrafter"/>
</dbReference>
<dbReference type="GO" id="GO:0000978">
    <property type="term" value="F:RNA polymerase II cis-regulatory region sequence-specific DNA binding"/>
    <property type="evidence" value="ECO:0007669"/>
    <property type="project" value="TreeGrafter"/>
</dbReference>
<keyword evidence="3" id="KW-0597">Phosphoprotein</keyword>
<evidence type="ECO:0000256" key="9">
    <source>
        <dbReference type="ARBA" id="ARBA00023004"/>
    </source>
</evidence>
<dbReference type="Gene3D" id="1.20.58.1370">
    <property type="match status" value="1"/>
</dbReference>
<feature type="region of interest" description="Disordered" evidence="14">
    <location>
        <begin position="1800"/>
        <end position="1819"/>
    </location>
</feature>
<evidence type="ECO:0000313" key="16">
    <source>
        <dbReference type="EMBL" id="CAD7568904.1"/>
    </source>
</evidence>
<evidence type="ECO:0000256" key="6">
    <source>
        <dbReference type="ARBA" id="ARBA00022853"/>
    </source>
</evidence>
<dbReference type="Gene3D" id="1.25.40.10">
    <property type="entry name" value="Tetratricopeptide repeat domain"/>
    <property type="match status" value="2"/>
</dbReference>
<dbReference type="Pfam" id="PF21322">
    <property type="entry name" value="KDM6_C-hel"/>
    <property type="match status" value="1"/>
</dbReference>
<dbReference type="FunFam" id="2.10.110.20:FF:000002">
    <property type="entry name" value="lysine-specific demethylase 6A isoform X2"/>
    <property type="match status" value="1"/>
</dbReference>
<dbReference type="PANTHER" id="PTHR14017">
    <property type="entry name" value="LYSINE-SPECIFIC DEMETHYLASE"/>
    <property type="match status" value="1"/>
</dbReference>
<dbReference type="FunFam" id="2.60.120.650:FF:000002">
    <property type="entry name" value="lysine-specific demethylase 6A isoform X2"/>
    <property type="match status" value="1"/>
</dbReference>
<feature type="compositionally biased region" description="Low complexity" evidence="14">
    <location>
        <begin position="1431"/>
        <end position="1444"/>
    </location>
</feature>
<dbReference type="GO" id="GO:0071558">
    <property type="term" value="F:histone H3K27me2/H3K27me3 demethylase activity"/>
    <property type="evidence" value="ECO:0007669"/>
    <property type="project" value="TreeGrafter"/>
</dbReference>
<evidence type="ECO:0000256" key="13">
    <source>
        <dbReference type="SAM" id="Coils"/>
    </source>
</evidence>
<keyword evidence="13" id="KW-0175">Coiled coil</keyword>
<feature type="region of interest" description="Disordered" evidence="14">
    <location>
        <begin position="1429"/>
        <end position="1502"/>
    </location>
</feature>
<name>A0A7R9IXQ3_TIMCA</name>
<accession>A0A7R9IXQ3</accession>
<organism evidence="16">
    <name type="scientific">Timema californicum</name>
    <name type="common">California timema</name>
    <name type="synonym">Walking stick</name>
    <dbReference type="NCBI Taxonomy" id="61474"/>
    <lineage>
        <taxon>Eukaryota</taxon>
        <taxon>Metazoa</taxon>
        <taxon>Ecdysozoa</taxon>
        <taxon>Arthropoda</taxon>
        <taxon>Hexapoda</taxon>
        <taxon>Insecta</taxon>
        <taxon>Pterygota</taxon>
        <taxon>Neoptera</taxon>
        <taxon>Polyneoptera</taxon>
        <taxon>Phasmatodea</taxon>
        <taxon>Timematodea</taxon>
        <taxon>Timematoidea</taxon>
        <taxon>Timematidae</taxon>
        <taxon>Timema</taxon>
    </lineage>
</organism>
<evidence type="ECO:0000256" key="12">
    <source>
        <dbReference type="PROSITE-ProRule" id="PRU00339"/>
    </source>
</evidence>
<keyword evidence="5" id="KW-0862">Zinc</keyword>
<dbReference type="SMART" id="SM00558">
    <property type="entry name" value="JmjC"/>
    <property type="match status" value="1"/>
</dbReference>
<evidence type="ECO:0000256" key="3">
    <source>
        <dbReference type="ARBA" id="ARBA00022553"/>
    </source>
</evidence>
<dbReference type="InterPro" id="IPR046941">
    <property type="entry name" value="KDM6_GATAL_sf"/>
</dbReference>
<keyword evidence="6" id="KW-0156">Chromatin regulator</keyword>
<comment type="subcellular location">
    <subcellularLocation>
        <location evidence="2">Nucleus</location>
    </subcellularLocation>
</comment>
<protein>
    <submittedName>
        <fullName evidence="16">(California timema) hypothetical protein</fullName>
    </submittedName>
</protein>
<feature type="compositionally biased region" description="Polar residues" evidence="14">
    <location>
        <begin position="1372"/>
        <end position="1389"/>
    </location>
</feature>
<dbReference type="PROSITE" id="PS51184">
    <property type="entry name" value="JMJC"/>
    <property type="match status" value="1"/>
</dbReference>
<feature type="repeat" description="TPR" evidence="12">
    <location>
        <begin position="801"/>
        <end position="834"/>
    </location>
</feature>
<dbReference type="InterPro" id="IPR051630">
    <property type="entry name" value="Corepressor-Demethylase"/>
</dbReference>
<feature type="compositionally biased region" description="Low complexity" evidence="14">
    <location>
        <begin position="1488"/>
        <end position="1502"/>
    </location>
</feature>
<dbReference type="InterPro" id="IPR011990">
    <property type="entry name" value="TPR-like_helical_dom_sf"/>
</dbReference>
<evidence type="ECO:0000256" key="1">
    <source>
        <dbReference type="ARBA" id="ARBA00001954"/>
    </source>
</evidence>
<dbReference type="SMART" id="SM00028">
    <property type="entry name" value="TPR"/>
    <property type="match status" value="5"/>
</dbReference>
<evidence type="ECO:0000256" key="7">
    <source>
        <dbReference type="ARBA" id="ARBA00022964"/>
    </source>
</evidence>
<dbReference type="GO" id="GO:0046872">
    <property type="term" value="F:metal ion binding"/>
    <property type="evidence" value="ECO:0007669"/>
    <property type="project" value="UniProtKB-KW"/>
</dbReference>
<dbReference type="GO" id="GO:0044666">
    <property type="term" value="C:MLL3/4 complex"/>
    <property type="evidence" value="ECO:0007669"/>
    <property type="project" value="TreeGrafter"/>
</dbReference>
<dbReference type="Pfam" id="PF21326">
    <property type="entry name" value="KDM6_GATAL"/>
    <property type="match status" value="1"/>
</dbReference>
<dbReference type="SUPFAM" id="SSF48452">
    <property type="entry name" value="TPR-like"/>
    <property type="match status" value="2"/>
</dbReference>
<comment type="similarity">
    <text evidence="11">Belongs to the UTX family.</text>
</comment>
<evidence type="ECO:0000256" key="8">
    <source>
        <dbReference type="ARBA" id="ARBA00023002"/>
    </source>
</evidence>
<keyword evidence="7" id="KW-0223">Dioxygenase</keyword>
<dbReference type="InterPro" id="IPR003347">
    <property type="entry name" value="JmjC_dom"/>
</dbReference>
<feature type="coiled-coil region" evidence="13">
    <location>
        <begin position="1658"/>
        <end position="1715"/>
    </location>
</feature>
<dbReference type="PROSITE" id="PS50005">
    <property type="entry name" value="TPR"/>
    <property type="match status" value="1"/>
</dbReference>
<dbReference type="GO" id="GO:0010468">
    <property type="term" value="P:regulation of gene expression"/>
    <property type="evidence" value="ECO:0007669"/>
    <property type="project" value="TreeGrafter"/>
</dbReference>
<evidence type="ECO:0000256" key="4">
    <source>
        <dbReference type="ARBA" id="ARBA00022723"/>
    </source>
</evidence>
<keyword evidence="9" id="KW-0408">Iron</keyword>
<feature type="domain" description="JmjC" evidence="15">
    <location>
        <begin position="1978"/>
        <end position="2141"/>
    </location>
</feature>
<evidence type="ECO:0000259" key="15">
    <source>
        <dbReference type="PROSITE" id="PS51184"/>
    </source>
</evidence>
<keyword evidence="8" id="KW-0560">Oxidoreductase</keyword>
<feature type="region of interest" description="Disordered" evidence="14">
    <location>
        <begin position="1372"/>
        <end position="1397"/>
    </location>
</feature>
<dbReference type="Pfam" id="PF02373">
    <property type="entry name" value="JmjC"/>
    <property type="match status" value="1"/>
</dbReference>
<feature type="compositionally biased region" description="Polar residues" evidence="14">
    <location>
        <begin position="1445"/>
        <end position="1472"/>
    </location>
</feature>
<reference evidence="16" key="1">
    <citation type="submission" date="2020-11" db="EMBL/GenBank/DDBJ databases">
        <authorList>
            <person name="Tran Van P."/>
        </authorList>
    </citation>
    <scope>NUCLEOTIDE SEQUENCE</scope>
</reference>
<evidence type="ECO:0000256" key="10">
    <source>
        <dbReference type="ARBA" id="ARBA00023242"/>
    </source>
</evidence>
<dbReference type="Gene3D" id="2.60.120.650">
    <property type="entry name" value="Cupin"/>
    <property type="match status" value="1"/>
</dbReference>
<keyword evidence="12" id="KW-0802">TPR repeat</keyword>
<keyword evidence="10" id="KW-0539">Nucleus</keyword>
<evidence type="ECO:0000256" key="14">
    <source>
        <dbReference type="SAM" id="MobiDB-lite"/>
    </source>
</evidence>